<dbReference type="InterPro" id="IPR003325">
    <property type="entry name" value="TerD"/>
</dbReference>
<evidence type="ECO:0000256" key="1">
    <source>
        <dbReference type="SAM" id="MobiDB-lite"/>
    </source>
</evidence>
<dbReference type="EMBL" id="CP009111">
    <property type="protein sequence ID" value="ANS29913.1"/>
    <property type="molecule type" value="Genomic_DNA"/>
</dbReference>
<reference evidence="2 3" key="1">
    <citation type="submission" date="2014-07" db="EMBL/GenBank/DDBJ databases">
        <authorList>
            <person name="Zhang J.E."/>
            <person name="Yang H."/>
            <person name="Guo J."/>
            <person name="Deng Z."/>
            <person name="Luo H."/>
            <person name="Luo M."/>
            <person name="Zhao B."/>
        </authorList>
    </citation>
    <scope>NUCLEOTIDE SEQUENCE [LARGE SCALE GENOMIC DNA]</scope>
    <source>
        <strain evidence="2 3">1CP</strain>
    </source>
</reference>
<name>A0A1B1KBC8_RHOOP</name>
<evidence type="ECO:0000313" key="3">
    <source>
        <dbReference type="Proteomes" id="UP000186108"/>
    </source>
</evidence>
<accession>A0A1B1KBC8</accession>
<dbReference type="AlphaFoldDB" id="A0A1B1KBC8"/>
<protein>
    <submittedName>
        <fullName evidence="2">Tellurium resistance protein TerA</fullName>
    </submittedName>
</protein>
<gene>
    <name evidence="2" type="ORF">R1CP_26325</name>
</gene>
<dbReference type="CDD" id="cd06974">
    <property type="entry name" value="TerD_like"/>
    <property type="match status" value="1"/>
</dbReference>
<dbReference type="Proteomes" id="UP000186108">
    <property type="component" value="Chromosome"/>
</dbReference>
<evidence type="ECO:0000313" key="2">
    <source>
        <dbReference type="EMBL" id="ANS29913.1"/>
    </source>
</evidence>
<dbReference type="PATRIC" id="fig|37919.13.peg.5519"/>
<dbReference type="Gene3D" id="2.60.60.30">
    <property type="entry name" value="sav2460 like domains"/>
    <property type="match status" value="1"/>
</dbReference>
<organism evidence="2 3">
    <name type="scientific">Rhodococcus opacus</name>
    <name type="common">Nocardia opaca</name>
    <dbReference type="NCBI Taxonomy" id="37919"/>
    <lineage>
        <taxon>Bacteria</taxon>
        <taxon>Bacillati</taxon>
        <taxon>Actinomycetota</taxon>
        <taxon>Actinomycetes</taxon>
        <taxon>Mycobacteriales</taxon>
        <taxon>Nocardiaceae</taxon>
        <taxon>Rhodococcus</taxon>
    </lineage>
</organism>
<feature type="region of interest" description="Disordered" evidence="1">
    <location>
        <begin position="1"/>
        <end position="24"/>
    </location>
</feature>
<sequence>MVGLKSAARDCRYSGPKSCKSDNGLTRAAQSIGRFPPVAIDYTRRPSTPAAPQGGVNLSKVTLSKAAPSVSLTKSGERQGAMRVNLNWSTGATPQPKKTGFFAKLAAAAGGSNGIDLDLGCLYELADGSKGVVQALGNSFGSLQAPPFVKLDADDRTGTVTGGENMHINLDRPELFKRILIFAMIYDGAPNWAAVDGVVTLYPTIGPEVEVRLDSSNSSARICAIAMLQNTGQGITVTREVKYIEGSQADLDKTYSWGMKWAAGRK</sequence>
<proteinExistence type="predicted"/>